<keyword evidence="5" id="KW-1185">Reference proteome</keyword>
<evidence type="ECO:0000256" key="2">
    <source>
        <dbReference type="PROSITE-ProRule" id="PRU01213"/>
    </source>
</evidence>
<dbReference type="InterPro" id="IPR004606">
    <property type="entry name" value="Mop_domain"/>
</dbReference>
<dbReference type="PROSITE" id="PS51866">
    <property type="entry name" value="MOP"/>
    <property type="match status" value="1"/>
</dbReference>
<dbReference type="InterPro" id="IPR005116">
    <property type="entry name" value="Transp-assoc_OB_typ1"/>
</dbReference>
<comment type="caution">
    <text evidence="4">The sequence shown here is derived from an EMBL/GenBank/DDBJ whole genome shotgun (WGS) entry which is preliminary data.</text>
</comment>
<proteinExistence type="predicted"/>
<dbReference type="Pfam" id="PF03459">
    <property type="entry name" value="TOBE"/>
    <property type="match status" value="1"/>
</dbReference>
<accession>A0ABY1JE57</accession>
<dbReference type="EMBL" id="FSQZ01000001">
    <property type="protein sequence ID" value="SIN71608.1"/>
    <property type="molecule type" value="Genomic_DNA"/>
</dbReference>
<gene>
    <name evidence="4" type="ORF">SAMN05444368_1444</name>
</gene>
<name>A0ABY1JE57_9BACT</name>
<evidence type="ECO:0000259" key="3">
    <source>
        <dbReference type="PROSITE" id="PS51866"/>
    </source>
</evidence>
<evidence type="ECO:0000313" key="5">
    <source>
        <dbReference type="Proteomes" id="UP000185093"/>
    </source>
</evidence>
<keyword evidence="1 2" id="KW-0500">Molybdenum</keyword>
<dbReference type="InterPro" id="IPR008995">
    <property type="entry name" value="Mo/tungstate-bd_C_term_dom"/>
</dbReference>
<dbReference type="SUPFAM" id="SSF50331">
    <property type="entry name" value="MOP-like"/>
    <property type="match status" value="1"/>
</dbReference>
<dbReference type="NCBIfam" id="TIGR00638">
    <property type="entry name" value="Mop"/>
    <property type="match status" value="1"/>
</dbReference>
<organism evidence="4 5">
    <name type="scientific">Acetomicrobium flavidum</name>
    <dbReference type="NCBI Taxonomy" id="49896"/>
    <lineage>
        <taxon>Bacteria</taxon>
        <taxon>Thermotogati</taxon>
        <taxon>Synergistota</taxon>
        <taxon>Synergistia</taxon>
        <taxon>Synergistales</taxon>
        <taxon>Acetomicrobiaceae</taxon>
        <taxon>Acetomicrobium</taxon>
    </lineage>
</organism>
<feature type="domain" description="Mop" evidence="3">
    <location>
        <begin position="2"/>
        <end position="68"/>
    </location>
</feature>
<dbReference type="RefSeq" id="WP_074199767.1">
    <property type="nucleotide sequence ID" value="NZ_FSQZ01000001.1"/>
</dbReference>
<protein>
    <submittedName>
        <fullName evidence="4">Molybdenum-pterin binding domain-containing protein</fullName>
    </submittedName>
</protein>
<sequence>MKLSARNMLKGKIIKIVPGAVNSEITLELPGGQQVVSIITKASAERLGLKEGMEAYAVIKASEVMIAVD</sequence>
<dbReference type="Proteomes" id="UP000185093">
    <property type="component" value="Unassembled WGS sequence"/>
</dbReference>
<evidence type="ECO:0000256" key="1">
    <source>
        <dbReference type="ARBA" id="ARBA00022505"/>
    </source>
</evidence>
<reference evidence="4 5" key="1">
    <citation type="submission" date="2016-11" db="EMBL/GenBank/DDBJ databases">
        <authorList>
            <person name="Varghese N."/>
            <person name="Submissions S."/>
        </authorList>
    </citation>
    <scope>NUCLEOTIDE SEQUENCE [LARGE SCALE GENOMIC DNA]</scope>
    <source>
        <strain evidence="4 5">DSM 20664</strain>
    </source>
</reference>
<evidence type="ECO:0000313" key="4">
    <source>
        <dbReference type="EMBL" id="SIN71608.1"/>
    </source>
</evidence>
<dbReference type="Gene3D" id="2.40.50.100">
    <property type="match status" value="1"/>
</dbReference>